<accession>A0ABP9UQK1</accession>
<proteinExistence type="predicted"/>
<sequence length="480" mass="52771">MRMNKKYPLAILILAGSVSVVLLIKKGDQEEQRHQGQLLGGGRDNEEPFEKLSHGSSGQIPRQSGGGVREVNDIEALRKSLASLLSSEEAFDDRAEKAAPIIKELAKLLPASEVIDLISGHLGDGGERDLLLPLIFAESTETEEKLISVVSGLTPDSASVAVIGLIPRILDKERSSELMGQLLSENPEQKILDTLTHSLRVELSNASANADRLHEFAKLFEGMEGDAKMKFFESLSEAASKASPKEFWSLLDNKSGSENYDPEWVEQARIKISIQLRLNDPRDAAKFLIGNDAPDREIAHAIAAWEAMSPQTFQNWLADNPVDSIEGKAGIIAGMAIRAVDSGDLKAAKDYMGEIDAPDLRDELNGRLWKLEQTLVQKEVSRDPEATVSDLASGRSSFEGFWLEEAMGSWVAMDFVSATEWYEKKWDSLPPEKAQFVAAAFAKQSAEQGDLETARQWAEFIQDPKTKERIDVEIANAAGQ</sequence>
<organism evidence="2 3">
    <name type="scientific">Haloferula sargassicola</name>
    <dbReference type="NCBI Taxonomy" id="490096"/>
    <lineage>
        <taxon>Bacteria</taxon>
        <taxon>Pseudomonadati</taxon>
        <taxon>Verrucomicrobiota</taxon>
        <taxon>Verrucomicrobiia</taxon>
        <taxon>Verrucomicrobiales</taxon>
        <taxon>Verrucomicrobiaceae</taxon>
        <taxon>Haloferula</taxon>
    </lineage>
</organism>
<feature type="compositionally biased region" description="Basic and acidic residues" evidence="1">
    <location>
        <begin position="43"/>
        <end position="53"/>
    </location>
</feature>
<dbReference type="Proteomes" id="UP001476282">
    <property type="component" value="Unassembled WGS sequence"/>
</dbReference>
<evidence type="ECO:0000313" key="2">
    <source>
        <dbReference type="EMBL" id="GAA5483825.1"/>
    </source>
</evidence>
<feature type="region of interest" description="Disordered" evidence="1">
    <location>
        <begin position="33"/>
        <end position="66"/>
    </location>
</feature>
<name>A0ABP9UQK1_9BACT</name>
<dbReference type="EMBL" id="BAABRI010000018">
    <property type="protein sequence ID" value="GAA5483825.1"/>
    <property type="molecule type" value="Genomic_DNA"/>
</dbReference>
<keyword evidence="3" id="KW-1185">Reference proteome</keyword>
<comment type="caution">
    <text evidence="2">The sequence shown here is derived from an EMBL/GenBank/DDBJ whole genome shotgun (WGS) entry which is preliminary data.</text>
</comment>
<gene>
    <name evidence="2" type="ORF">Hsar01_03059</name>
</gene>
<evidence type="ECO:0000313" key="3">
    <source>
        <dbReference type="Proteomes" id="UP001476282"/>
    </source>
</evidence>
<evidence type="ECO:0000256" key="1">
    <source>
        <dbReference type="SAM" id="MobiDB-lite"/>
    </source>
</evidence>
<reference evidence="2 3" key="1">
    <citation type="submission" date="2024-02" db="EMBL/GenBank/DDBJ databases">
        <title>Haloferula sargassicola NBRC 104335.</title>
        <authorList>
            <person name="Ichikawa N."/>
            <person name="Katano-Makiyama Y."/>
            <person name="Hidaka K."/>
        </authorList>
    </citation>
    <scope>NUCLEOTIDE SEQUENCE [LARGE SCALE GENOMIC DNA]</scope>
    <source>
        <strain evidence="2 3">NBRC 104335</strain>
    </source>
</reference>
<protein>
    <recommendedName>
        <fullName evidence="4">HEAT repeat domain-containing protein</fullName>
    </recommendedName>
</protein>
<evidence type="ECO:0008006" key="4">
    <source>
        <dbReference type="Google" id="ProtNLM"/>
    </source>
</evidence>